<dbReference type="SMART" id="SM00842">
    <property type="entry name" value="FtsA"/>
    <property type="match status" value="1"/>
</dbReference>
<dbReference type="InterPro" id="IPR043129">
    <property type="entry name" value="ATPase_NBD"/>
</dbReference>
<reference evidence="3" key="1">
    <citation type="journal article" date="2021" name="PeerJ">
        <title>Extensive microbial diversity within the chicken gut microbiome revealed by metagenomics and culture.</title>
        <authorList>
            <person name="Gilroy R."/>
            <person name="Ravi A."/>
            <person name="Getino M."/>
            <person name="Pursley I."/>
            <person name="Horton D.L."/>
            <person name="Alikhan N.F."/>
            <person name="Baker D."/>
            <person name="Gharbi K."/>
            <person name="Hall N."/>
            <person name="Watson M."/>
            <person name="Adriaenssens E.M."/>
            <person name="Foster-Nyarko E."/>
            <person name="Jarju S."/>
            <person name="Secka A."/>
            <person name="Antonio M."/>
            <person name="Oren A."/>
            <person name="Chaudhuri R.R."/>
            <person name="La Ragione R."/>
            <person name="Hildebrand F."/>
            <person name="Pallen M.J."/>
        </authorList>
    </citation>
    <scope>NUCLEOTIDE SEQUENCE</scope>
    <source>
        <strain evidence="3">CHK195-6426</strain>
    </source>
</reference>
<evidence type="ECO:0000313" key="3">
    <source>
        <dbReference type="EMBL" id="HIW80612.1"/>
    </source>
</evidence>
<organism evidence="3 4">
    <name type="scientific">Candidatus Acetatifactor stercoripullorum</name>
    <dbReference type="NCBI Taxonomy" id="2838414"/>
    <lineage>
        <taxon>Bacteria</taxon>
        <taxon>Bacillati</taxon>
        <taxon>Bacillota</taxon>
        <taxon>Clostridia</taxon>
        <taxon>Lachnospirales</taxon>
        <taxon>Lachnospiraceae</taxon>
        <taxon>Acetatifactor</taxon>
    </lineage>
</organism>
<protein>
    <submittedName>
        <fullName evidence="3">Rod shape-determining protein</fullName>
    </submittedName>
</protein>
<name>A0A9D1R430_9FIRM</name>
<sequence>MAGVREKQGQLVFGLDIGTRSIVGTVGYKSGGSFHVTAQRMKEHETRAMLDGQIHDIGKVGETISQVKAQLEQDLNRELTEVCIAAAGRVLRTVTTYTEHTFESEREILAEDIYSLAAMGVEKAYEEFQKDNDTDVKFYCVGYTPMRYYMNGYQIGNLEGHKAKTIGIDLIATFLPDDVVDGLYKAVELAGLHVANLTLEPIAAIQVAIPEKFRMLNLALVDVGAGTSDISITKEGTIVAYGMIPVAGDSLTDILVQHCLVDFDTAEQIKRKAGEMETVEYTDILGLPQTISSKEVMELLEEAVARMTKLAADCIKELNGDKSVSAVFVVGGGGMIPGYTEKLAAELGIAKERVAIRGQEVMQNIQFEIENARNDAMMVTPIGICLSYYEQSNNFIFVEFNKVRIKLYDNGRISVADAAMQAKFPNEALFPRRGQALTFSVNGKNRMIRGEQGESAVIRVNKDPADIHTQIHSGDKIEITASTTGAAASLELGRLSELSERLHVFVNGAGIDIPKTAYVNGNRENEFYLIREGDAIQVHNYYTVSEIAEFLDVPLGENILVNETAARPETRVYENFTLTWDMEAEKSSENRHTPEEENLREEKHPEEKQASKTDAPAEKQEAPKSPDQKENNEVTVTVNGAPVVLSDKKSYVFVDVFDFIDFDLRDSRGRSIVTNINGRPAQYMEALNGGEVIEIYWK</sequence>
<feature type="domain" description="SHS2" evidence="2">
    <location>
        <begin position="12"/>
        <end position="208"/>
    </location>
</feature>
<evidence type="ECO:0000256" key="1">
    <source>
        <dbReference type="SAM" id="MobiDB-lite"/>
    </source>
</evidence>
<dbReference type="PANTHER" id="PTHR32432">
    <property type="entry name" value="CELL DIVISION PROTEIN FTSA-RELATED"/>
    <property type="match status" value="1"/>
</dbReference>
<dbReference type="SUPFAM" id="SSF53067">
    <property type="entry name" value="Actin-like ATPase domain"/>
    <property type="match status" value="2"/>
</dbReference>
<feature type="region of interest" description="Disordered" evidence="1">
    <location>
        <begin position="584"/>
        <end position="635"/>
    </location>
</feature>
<dbReference type="EMBL" id="DXGH01000019">
    <property type="protein sequence ID" value="HIW80612.1"/>
    <property type="molecule type" value="Genomic_DNA"/>
</dbReference>
<dbReference type="CDD" id="cd24004">
    <property type="entry name" value="ASKHA_NBD_PilM-like"/>
    <property type="match status" value="1"/>
</dbReference>
<gene>
    <name evidence="3" type="ORF">H9742_03635</name>
</gene>
<comment type="caution">
    <text evidence="3">The sequence shown here is derived from an EMBL/GenBank/DDBJ whole genome shotgun (WGS) entry which is preliminary data.</text>
</comment>
<feature type="compositionally biased region" description="Basic and acidic residues" evidence="1">
    <location>
        <begin position="584"/>
        <end position="632"/>
    </location>
</feature>
<dbReference type="InterPro" id="IPR050696">
    <property type="entry name" value="FtsA/MreB"/>
</dbReference>
<accession>A0A9D1R430</accession>
<reference evidence="3" key="2">
    <citation type="submission" date="2021-04" db="EMBL/GenBank/DDBJ databases">
        <authorList>
            <person name="Gilroy R."/>
        </authorList>
    </citation>
    <scope>NUCLEOTIDE SEQUENCE</scope>
    <source>
        <strain evidence="3">CHK195-6426</strain>
    </source>
</reference>
<dbReference type="Gene3D" id="3.30.420.40">
    <property type="match status" value="2"/>
</dbReference>
<proteinExistence type="predicted"/>
<dbReference type="InterPro" id="IPR003494">
    <property type="entry name" value="SHS2_FtsA"/>
</dbReference>
<dbReference type="GO" id="GO:0051301">
    <property type="term" value="P:cell division"/>
    <property type="evidence" value="ECO:0007669"/>
    <property type="project" value="InterPro"/>
</dbReference>
<dbReference type="Proteomes" id="UP000824265">
    <property type="component" value="Unassembled WGS sequence"/>
</dbReference>
<dbReference type="Pfam" id="PF14450">
    <property type="entry name" value="FtsA"/>
    <property type="match status" value="1"/>
</dbReference>
<dbReference type="PANTHER" id="PTHR32432:SF3">
    <property type="entry name" value="ETHANOLAMINE UTILIZATION PROTEIN EUTJ"/>
    <property type="match status" value="1"/>
</dbReference>
<dbReference type="AlphaFoldDB" id="A0A9D1R430"/>
<evidence type="ECO:0000313" key="4">
    <source>
        <dbReference type="Proteomes" id="UP000824265"/>
    </source>
</evidence>
<evidence type="ECO:0000259" key="2">
    <source>
        <dbReference type="SMART" id="SM00842"/>
    </source>
</evidence>